<evidence type="ECO:0000256" key="2">
    <source>
        <dbReference type="ARBA" id="ARBA00022553"/>
    </source>
</evidence>
<evidence type="ECO:0000256" key="6">
    <source>
        <dbReference type="SAM" id="SignalP"/>
    </source>
</evidence>
<feature type="domain" description="FMN-binding" evidence="7">
    <location>
        <begin position="86"/>
        <end position="163"/>
    </location>
</feature>
<keyword evidence="6" id="KW-0732">Signal</keyword>
<dbReference type="PANTHER" id="PTHR36118:SF1">
    <property type="entry name" value="ION-TRANSLOCATING OXIDOREDUCTASE COMPLEX SUBUNIT G"/>
    <property type="match status" value="1"/>
</dbReference>
<keyword evidence="4" id="KW-0288">FMN</keyword>
<evidence type="ECO:0000256" key="5">
    <source>
        <dbReference type="ARBA" id="ARBA00022982"/>
    </source>
</evidence>
<keyword evidence="9" id="KW-1185">Reference proteome</keyword>
<feature type="chain" id="PRO_5036951679" evidence="6">
    <location>
        <begin position="24"/>
        <end position="171"/>
    </location>
</feature>
<proteinExistence type="predicted"/>
<accession>A0A926I2P9</accession>
<dbReference type="SMART" id="SM00900">
    <property type="entry name" value="FMN_bind"/>
    <property type="match status" value="1"/>
</dbReference>
<comment type="caution">
    <text evidence="8">The sequence shown here is derived from an EMBL/GenBank/DDBJ whole genome shotgun (WGS) entry which is preliminary data.</text>
</comment>
<keyword evidence="5" id="KW-0249">Electron transport</keyword>
<dbReference type="RefSeq" id="WP_249281663.1">
    <property type="nucleotide sequence ID" value="NZ_JACRST010000001.1"/>
</dbReference>
<name>A0A926I2P9_9FIRM</name>
<dbReference type="GO" id="GO:0022900">
    <property type="term" value="P:electron transport chain"/>
    <property type="evidence" value="ECO:0007669"/>
    <property type="project" value="InterPro"/>
</dbReference>
<dbReference type="InterPro" id="IPR007329">
    <property type="entry name" value="FMN-bd"/>
</dbReference>
<gene>
    <name evidence="8" type="ORF">H8711_00975</name>
</gene>
<dbReference type="Proteomes" id="UP000653127">
    <property type="component" value="Unassembled WGS sequence"/>
</dbReference>
<keyword evidence="3" id="KW-0285">Flavoprotein</keyword>
<dbReference type="EMBL" id="JACRST010000001">
    <property type="protein sequence ID" value="MBC8545509.1"/>
    <property type="molecule type" value="Genomic_DNA"/>
</dbReference>
<protein>
    <submittedName>
        <fullName evidence="8">FMN-binding protein</fullName>
    </submittedName>
</protein>
<organism evidence="8 9">
    <name type="scientific">Ligaoa zhengdingensis</name>
    <dbReference type="NCBI Taxonomy" id="2763658"/>
    <lineage>
        <taxon>Bacteria</taxon>
        <taxon>Bacillati</taxon>
        <taxon>Bacillota</taxon>
        <taxon>Clostridia</taxon>
        <taxon>Eubacteriales</taxon>
        <taxon>Oscillospiraceae</taxon>
        <taxon>Ligaoa</taxon>
    </lineage>
</organism>
<evidence type="ECO:0000259" key="7">
    <source>
        <dbReference type="SMART" id="SM00900"/>
    </source>
</evidence>
<dbReference type="GO" id="GO:0009055">
    <property type="term" value="F:electron transfer activity"/>
    <property type="evidence" value="ECO:0007669"/>
    <property type="project" value="InterPro"/>
</dbReference>
<dbReference type="GO" id="GO:0010181">
    <property type="term" value="F:FMN binding"/>
    <property type="evidence" value="ECO:0007669"/>
    <property type="project" value="InterPro"/>
</dbReference>
<sequence length="171" mass="17610">MKDIIMPIAVLTAICLICSAALAATYQTTKPVIEAAAAAEATAARAIVYEGAADLQEYTGELPGSATEIYVVNGGEGYVITAVTKGFGGPIEVMTGVKADGTITGVKILSMSETSGLGTQIDNDDYKAKYIGQNNVDNVDTIAGSTISSSAFKTLMQEMTQMPQQLSGGAN</sequence>
<dbReference type="AlphaFoldDB" id="A0A926I2P9"/>
<dbReference type="Pfam" id="PF04205">
    <property type="entry name" value="FMN_bind"/>
    <property type="match status" value="1"/>
</dbReference>
<evidence type="ECO:0000313" key="8">
    <source>
        <dbReference type="EMBL" id="MBC8545509.1"/>
    </source>
</evidence>
<evidence type="ECO:0000256" key="4">
    <source>
        <dbReference type="ARBA" id="ARBA00022643"/>
    </source>
</evidence>
<evidence type="ECO:0000313" key="9">
    <source>
        <dbReference type="Proteomes" id="UP000653127"/>
    </source>
</evidence>
<feature type="signal peptide" evidence="6">
    <location>
        <begin position="1"/>
        <end position="23"/>
    </location>
</feature>
<reference evidence="8" key="1">
    <citation type="submission" date="2020-08" db="EMBL/GenBank/DDBJ databases">
        <title>Genome public.</title>
        <authorList>
            <person name="Liu C."/>
            <person name="Sun Q."/>
        </authorList>
    </citation>
    <scope>NUCLEOTIDE SEQUENCE</scope>
    <source>
        <strain evidence="8">NSJ-31</strain>
    </source>
</reference>
<dbReference type="InterPro" id="IPR010209">
    <property type="entry name" value="Ion_transpt_RnfG/RsxG"/>
</dbReference>
<keyword evidence="1" id="KW-0813">Transport</keyword>
<dbReference type="PANTHER" id="PTHR36118">
    <property type="entry name" value="ION-TRANSLOCATING OXIDOREDUCTASE COMPLEX SUBUNIT G"/>
    <property type="match status" value="1"/>
</dbReference>
<keyword evidence="2" id="KW-0597">Phosphoprotein</keyword>
<dbReference type="GO" id="GO:0005886">
    <property type="term" value="C:plasma membrane"/>
    <property type="evidence" value="ECO:0007669"/>
    <property type="project" value="InterPro"/>
</dbReference>
<evidence type="ECO:0000256" key="3">
    <source>
        <dbReference type="ARBA" id="ARBA00022630"/>
    </source>
</evidence>
<evidence type="ECO:0000256" key="1">
    <source>
        <dbReference type="ARBA" id="ARBA00022448"/>
    </source>
</evidence>